<dbReference type="GO" id="GO:0005524">
    <property type="term" value="F:ATP binding"/>
    <property type="evidence" value="ECO:0007669"/>
    <property type="project" value="UniProtKB-KW"/>
</dbReference>
<name>A0A7W4Z065_9ACTN</name>
<gene>
    <name evidence="6" type="ORF">FHU40_001324</name>
</gene>
<dbReference type="InterPro" id="IPR003439">
    <property type="entry name" value="ABC_transporter-like_ATP-bd"/>
</dbReference>
<proteinExistence type="predicted"/>
<evidence type="ECO:0000256" key="1">
    <source>
        <dbReference type="ARBA" id="ARBA00022448"/>
    </source>
</evidence>
<feature type="domain" description="ABC transporter" evidence="5">
    <location>
        <begin position="13"/>
        <end position="252"/>
    </location>
</feature>
<evidence type="ECO:0000256" key="3">
    <source>
        <dbReference type="ARBA" id="ARBA00022840"/>
    </source>
</evidence>
<keyword evidence="2" id="KW-0547">Nucleotide-binding</keyword>
<dbReference type="RefSeq" id="WP_183591413.1">
    <property type="nucleotide sequence ID" value="NZ_JACHWR010000001.1"/>
</dbReference>
<dbReference type="GO" id="GO:0015833">
    <property type="term" value="P:peptide transport"/>
    <property type="evidence" value="ECO:0007669"/>
    <property type="project" value="InterPro"/>
</dbReference>
<dbReference type="PROSITE" id="PS50893">
    <property type="entry name" value="ABC_TRANSPORTER_2"/>
    <property type="match status" value="1"/>
</dbReference>
<evidence type="ECO:0000256" key="2">
    <source>
        <dbReference type="ARBA" id="ARBA00022741"/>
    </source>
</evidence>
<dbReference type="InterPro" id="IPR017871">
    <property type="entry name" value="ABC_transporter-like_CS"/>
</dbReference>
<evidence type="ECO:0000313" key="6">
    <source>
        <dbReference type="EMBL" id="MBB3041523.1"/>
    </source>
</evidence>
<accession>A0A7W4Z065</accession>
<dbReference type="Pfam" id="PF00005">
    <property type="entry name" value="ABC_tran"/>
    <property type="match status" value="1"/>
</dbReference>
<dbReference type="AlphaFoldDB" id="A0A7W4Z065"/>
<comment type="caution">
    <text evidence="6">The sequence shown here is derived from an EMBL/GenBank/DDBJ whole genome shotgun (WGS) entry which is preliminary data.</text>
</comment>
<keyword evidence="1" id="KW-0813">Transport</keyword>
<feature type="region of interest" description="Disordered" evidence="4">
    <location>
        <begin position="325"/>
        <end position="368"/>
    </location>
</feature>
<dbReference type="InterPro" id="IPR003593">
    <property type="entry name" value="AAA+_ATPase"/>
</dbReference>
<dbReference type="CDD" id="cd03257">
    <property type="entry name" value="ABC_NikE_OppD_transporters"/>
    <property type="match status" value="1"/>
</dbReference>
<dbReference type="EMBL" id="JACHWR010000001">
    <property type="protein sequence ID" value="MBB3041523.1"/>
    <property type="molecule type" value="Genomic_DNA"/>
</dbReference>
<dbReference type="PROSITE" id="PS00211">
    <property type="entry name" value="ABC_TRANSPORTER_1"/>
    <property type="match status" value="1"/>
</dbReference>
<keyword evidence="7" id="KW-1185">Reference proteome</keyword>
<reference evidence="6 7" key="1">
    <citation type="submission" date="2020-08" db="EMBL/GenBank/DDBJ databases">
        <title>Sequencing the genomes of 1000 actinobacteria strains.</title>
        <authorList>
            <person name="Klenk H.-P."/>
        </authorList>
    </citation>
    <scope>NUCLEOTIDE SEQUENCE [LARGE SCALE GENOMIC DNA]</scope>
    <source>
        <strain evidence="6 7">DSM 105498</strain>
    </source>
</reference>
<dbReference type="GO" id="GO:0055085">
    <property type="term" value="P:transmembrane transport"/>
    <property type="evidence" value="ECO:0007669"/>
    <property type="project" value="UniProtKB-ARBA"/>
</dbReference>
<protein>
    <submittedName>
        <fullName evidence="6">Oligopeptide/dipeptide ABC transporter ATP-binding protein</fullName>
    </submittedName>
</protein>
<evidence type="ECO:0000313" key="7">
    <source>
        <dbReference type="Proteomes" id="UP000589626"/>
    </source>
</evidence>
<dbReference type="Pfam" id="PF08352">
    <property type="entry name" value="oligo_HPY"/>
    <property type="match status" value="1"/>
</dbReference>
<dbReference type="SMART" id="SM00382">
    <property type="entry name" value="AAA"/>
    <property type="match status" value="1"/>
</dbReference>
<sequence>MSMLVAEGLEKHFRIDHGGWQKSSVLVRAVSEVSFAVERGEVMTIVGESGCGKSTVARMLVGLVEPTRGTIAVDGVELRPERTARDRRLIQLVAQNPWSAFNRRRTLGHSLAQPLLVNKVETDRRQRRARIEEMVERVGLSAAHLASRPSDVSGGELARAALARALLLSPKVLVLDEPTASLDASVKATVIDLLRELRADLDLSIVLITHEIDVARMIADRAAVMYLGRLVESGAAELVLRRPSHPYTRMLLDSVPDPDPDHRELAAAKGEVPSSAAAPHGCAYHPRCHLASDECGQERPELLQHAGVEVACHRILDVGMPLLMPGSLPEDRPEPAVAPDPPADCARDTPTVDLPHPQADVTDRLEVR</sequence>
<evidence type="ECO:0000256" key="4">
    <source>
        <dbReference type="SAM" id="MobiDB-lite"/>
    </source>
</evidence>
<dbReference type="InterPro" id="IPR027417">
    <property type="entry name" value="P-loop_NTPase"/>
</dbReference>
<dbReference type="Gene3D" id="3.40.50.300">
    <property type="entry name" value="P-loop containing nucleotide triphosphate hydrolases"/>
    <property type="match status" value="1"/>
</dbReference>
<keyword evidence="3 6" id="KW-0067">ATP-binding</keyword>
<organism evidence="6 7">
    <name type="scientific">Nocardioides soli</name>
    <dbReference type="NCBI Taxonomy" id="1036020"/>
    <lineage>
        <taxon>Bacteria</taxon>
        <taxon>Bacillati</taxon>
        <taxon>Actinomycetota</taxon>
        <taxon>Actinomycetes</taxon>
        <taxon>Propionibacteriales</taxon>
        <taxon>Nocardioidaceae</taxon>
        <taxon>Nocardioides</taxon>
    </lineage>
</organism>
<dbReference type="PANTHER" id="PTHR43776">
    <property type="entry name" value="TRANSPORT ATP-BINDING PROTEIN"/>
    <property type="match status" value="1"/>
</dbReference>
<dbReference type="InterPro" id="IPR050319">
    <property type="entry name" value="ABC_transp_ATP-bind"/>
</dbReference>
<dbReference type="Proteomes" id="UP000589626">
    <property type="component" value="Unassembled WGS sequence"/>
</dbReference>
<dbReference type="NCBIfam" id="TIGR01727">
    <property type="entry name" value="oligo_HPY"/>
    <property type="match status" value="1"/>
</dbReference>
<dbReference type="InterPro" id="IPR013563">
    <property type="entry name" value="Oligopep_ABC_C"/>
</dbReference>
<dbReference type="GO" id="GO:0016887">
    <property type="term" value="F:ATP hydrolysis activity"/>
    <property type="evidence" value="ECO:0007669"/>
    <property type="project" value="InterPro"/>
</dbReference>
<evidence type="ECO:0000259" key="5">
    <source>
        <dbReference type="PROSITE" id="PS50893"/>
    </source>
</evidence>
<dbReference type="SUPFAM" id="SSF52540">
    <property type="entry name" value="P-loop containing nucleoside triphosphate hydrolases"/>
    <property type="match status" value="1"/>
</dbReference>